<keyword evidence="4 7" id="KW-0808">Transferase</keyword>
<dbReference type="Gene3D" id="3.40.50.150">
    <property type="entry name" value="Vaccinia Virus protein VP39"/>
    <property type="match status" value="1"/>
</dbReference>
<evidence type="ECO:0000256" key="4">
    <source>
        <dbReference type="ARBA" id="ARBA00022679"/>
    </source>
</evidence>
<dbReference type="InterPro" id="IPR029063">
    <property type="entry name" value="SAM-dependent_MTases_sf"/>
</dbReference>
<evidence type="ECO:0000256" key="5">
    <source>
        <dbReference type="ARBA" id="ARBA00022691"/>
    </source>
</evidence>
<keyword evidence="3 7" id="KW-0489">Methyltransferase</keyword>
<dbReference type="CDD" id="cd02440">
    <property type="entry name" value="AdoMet_MTases"/>
    <property type="match status" value="1"/>
</dbReference>
<proteinExistence type="predicted"/>
<dbReference type="InterPro" id="IPR025714">
    <property type="entry name" value="Methyltranfer_dom"/>
</dbReference>
<dbReference type="GO" id="GO:0032259">
    <property type="term" value="P:methylation"/>
    <property type="evidence" value="ECO:0007669"/>
    <property type="project" value="UniProtKB-KW"/>
</dbReference>
<dbReference type="GO" id="GO:0008276">
    <property type="term" value="F:protein methyltransferase activity"/>
    <property type="evidence" value="ECO:0007669"/>
    <property type="project" value="InterPro"/>
</dbReference>
<dbReference type="PANTHER" id="PTHR43182:SF1">
    <property type="entry name" value="COBALT-PRECORRIN-7 C(5)-METHYLTRANSFERASE"/>
    <property type="match status" value="1"/>
</dbReference>
<feature type="domain" description="Methyltransferase" evidence="6">
    <location>
        <begin position="33"/>
        <end position="144"/>
    </location>
</feature>
<dbReference type="OrthoDB" id="9780707at2"/>
<dbReference type="KEGG" id="lhf:JCM16775_0540"/>
<evidence type="ECO:0000256" key="3">
    <source>
        <dbReference type="ARBA" id="ARBA00022603"/>
    </source>
</evidence>
<evidence type="ECO:0000256" key="1">
    <source>
        <dbReference type="ARBA" id="ARBA00004953"/>
    </source>
</evidence>
<keyword evidence="5" id="KW-0949">S-adenosyl-L-methionine</keyword>
<keyword evidence="8" id="KW-1185">Reference proteome</keyword>
<dbReference type="Proteomes" id="UP000321892">
    <property type="component" value="Chromosome"/>
</dbReference>
<evidence type="ECO:0000256" key="2">
    <source>
        <dbReference type="ARBA" id="ARBA00022573"/>
    </source>
</evidence>
<dbReference type="RefSeq" id="WP_026745806.1">
    <property type="nucleotide sequence ID" value="NZ_AP019823.1"/>
</dbReference>
<dbReference type="InterPro" id="IPR014008">
    <property type="entry name" value="Cbl_synth_MTase_CbiT"/>
</dbReference>
<comment type="pathway">
    <text evidence="1">Cofactor biosynthesis; adenosylcobalamin biosynthesis.</text>
</comment>
<dbReference type="PANTHER" id="PTHR43182">
    <property type="entry name" value="COBALT-PRECORRIN-6B C(15)-METHYLTRANSFERASE (DECARBOXYLATING)"/>
    <property type="match status" value="1"/>
</dbReference>
<dbReference type="AlphaFoldDB" id="A0A510JHW9"/>
<accession>A0A510JHW9</accession>
<dbReference type="NCBIfam" id="TIGR02469">
    <property type="entry name" value="CbiT"/>
    <property type="match status" value="1"/>
</dbReference>
<dbReference type="InterPro" id="IPR050714">
    <property type="entry name" value="Cobalamin_biosynth_MTase"/>
</dbReference>
<sequence>MYHIKDEEFLRGKVPMTKEEIRFVSLGKMEMKDDDICLDIGGGTGSVSMEMARFARNGKVFVIERNDEAVELIHKNKEKLGLENITVIKGMAPDGLKDLNTRFNKIFIGGSAGNLVEIIKYSYDNLVEDGILVLNFIVLENIFTAVEELKKYDFKDVDICQLIVSKNRKVKDFNMMMAENPIYVITAKK</sequence>
<dbReference type="EMBL" id="AP019823">
    <property type="protein sequence ID" value="BBM37845.1"/>
    <property type="molecule type" value="Genomic_DNA"/>
</dbReference>
<dbReference type="SUPFAM" id="SSF53335">
    <property type="entry name" value="S-adenosyl-L-methionine-dependent methyltransferases"/>
    <property type="match status" value="1"/>
</dbReference>
<gene>
    <name evidence="7" type="ORF">JCM16775_0540</name>
</gene>
<evidence type="ECO:0000259" key="6">
    <source>
        <dbReference type="Pfam" id="PF13847"/>
    </source>
</evidence>
<organism evidence="7 8">
    <name type="scientific">Leptotrichia hofstadii</name>
    <dbReference type="NCBI Taxonomy" id="157688"/>
    <lineage>
        <taxon>Bacteria</taxon>
        <taxon>Fusobacteriati</taxon>
        <taxon>Fusobacteriota</taxon>
        <taxon>Fusobacteriia</taxon>
        <taxon>Fusobacteriales</taxon>
        <taxon>Leptotrichiaceae</taxon>
        <taxon>Leptotrichia</taxon>
    </lineage>
</organism>
<dbReference type="UniPathway" id="UPA00148"/>
<dbReference type="Pfam" id="PF13847">
    <property type="entry name" value="Methyltransf_31"/>
    <property type="match status" value="1"/>
</dbReference>
<evidence type="ECO:0000313" key="7">
    <source>
        <dbReference type="EMBL" id="BBM37845.1"/>
    </source>
</evidence>
<keyword evidence="2" id="KW-0169">Cobalamin biosynthesis</keyword>
<evidence type="ECO:0000313" key="8">
    <source>
        <dbReference type="Proteomes" id="UP000321892"/>
    </source>
</evidence>
<protein>
    <submittedName>
        <fullName evidence="7">Precorrin-6y C5,15-methyltransferase subunit CbiT</fullName>
    </submittedName>
</protein>
<dbReference type="GO" id="GO:0009236">
    <property type="term" value="P:cobalamin biosynthetic process"/>
    <property type="evidence" value="ECO:0007669"/>
    <property type="project" value="UniProtKB-UniPathway"/>
</dbReference>
<name>A0A510JHW9_9FUSO</name>
<reference evidence="7 8" key="1">
    <citation type="submission" date="2019-07" db="EMBL/GenBank/DDBJ databases">
        <title>Complete Genome Sequence of Leptotrichia hofstadii Strain JCM16775.</title>
        <authorList>
            <person name="Watanabe S."/>
            <person name="Cui L."/>
        </authorList>
    </citation>
    <scope>NUCLEOTIDE SEQUENCE [LARGE SCALE GENOMIC DNA]</scope>
    <source>
        <strain evidence="7 8">JCM16775</strain>
    </source>
</reference>